<reference evidence="2 3" key="1">
    <citation type="submission" date="2018-08" db="EMBL/GenBank/DDBJ databases">
        <title>The complete genome sequence of Streptomyces seoulensis, a pioneer strain for nickel superoxide dismutase discovery.</title>
        <authorList>
            <person name="Shin J."/>
            <person name="Lee J.-S."/>
            <person name="Lee E.-J."/>
            <person name="Youn H.-D."/>
        </authorList>
    </citation>
    <scope>NUCLEOTIDE SEQUENCE [LARGE SCALE GENOMIC DNA]</scope>
    <source>
        <strain evidence="2 3">KCTC 9819</strain>
        <plasmid evidence="2 3">unnamed</plasmid>
    </source>
</reference>
<dbReference type="KEGG" id="sseo:D0Z67_29170"/>
<evidence type="ECO:0000313" key="2">
    <source>
        <dbReference type="EMBL" id="QBJ94442.1"/>
    </source>
</evidence>
<dbReference type="STRING" id="73044.GCA_000725795_04826"/>
<proteinExistence type="predicted"/>
<dbReference type="EMBL" id="CP032230">
    <property type="protein sequence ID" value="QBJ94442.1"/>
    <property type="molecule type" value="Genomic_DNA"/>
</dbReference>
<evidence type="ECO:0000313" key="3">
    <source>
        <dbReference type="Proteomes" id="UP000292547"/>
    </source>
</evidence>
<dbReference type="AlphaFoldDB" id="A0A4P6U543"/>
<feature type="compositionally biased region" description="Low complexity" evidence="1">
    <location>
        <begin position="66"/>
        <end position="79"/>
    </location>
</feature>
<gene>
    <name evidence="2" type="ORF">D0Z67_29170</name>
</gene>
<accession>A0A4P6U543</accession>
<feature type="region of interest" description="Disordered" evidence="1">
    <location>
        <begin position="66"/>
        <end position="93"/>
    </location>
</feature>
<name>A0A4P6U543_STRSO</name>
<evidence type="ECO:0000256" key="1">
    <source>
        <dbReference type="SAM" id="MobiDB-lite"/>
    </source>
</evidence>
<keyword evidence="3" id="KW-1185">Reference proteome</keyword>
<geneLocation type="plasmid" evidence="2">
    <name>unnamed</name>
</geneLocation>
<protein>
    <submittedName>
        <fullName evidence="2">Uncharacterized protein</fullName>
    </submittedName>
</protein>
<organism evidence="2 3">
    <name type="scientific">Streptomyces seoulensis</name>
    <dbReference type="NCBI Taxonomy" id="73044"/>
    <lineage>
        <taxon>Bacteria</taxon>
        <taxon>Bacillati</taxon>
        <taxon>Actinomycetota</taxon>
        <taxon>Actinomycetes</taxon>
        <taxon>Kitasatosporales</taxon>
        <taxon>Streptomycetaceae</taxon>
        <taxon>Streptomyces</taxon>
    </lineage>
</organism>
<sequence length="93" mass="10637">MDTPELIRRAERALDGKHPKHDFPIPDAPQAAMPYLLMALVKEQRATNWHLTGIADSLSRIAKALEQQPEPAQAPQTEPQPKRRLWLPNRRNT</sequence>
<keyword evidence="2" id="KW-0614">Plasmid</keyword>
<dbReference type="Proteomes" id="UP000292547">
    <property type="component" value="Plasmid unnamed"/>
</dbReference>